<proteinExistence type="predicted"/>
<reference evidence="1" key="1">
    <citation type="submission" date="2020-05" db="UniProtKB">
        <authorList>
            <consortium name="EnsemblMetazoa"/>
        </authorList>
    </citation>
    <scope>IDENTIFICATION</scope>
    <source>
        <strain evidence="1">USDA</strain>
    </source>
</reference>
<keyword evidence="2" id="KW-1185">Reference proteome</keyword>
<dbReference type="Proteomes" id="UP000095300">
    <property type="component" value="Unassembled WGS sequence"/>
</dbReference>
<dbReference type="KEGG" id="scac:106091609"/>
<sequence length="372" mass="41835">MNDAYENYIKQENDFGSEEFITVLGPNQPLTTNQIKYENNTIPNEISMVINVKNEPLTDDALNITSIEAQVHHIPTLANNFGRENGGFVIYELDSQSNIPNNSVPRFTKETTLEKTAATKPLPSTSSTSQIISKCSRVAAPPILLNGKLRKRPIVLGNAITKTNIANKKACYNLEHVDEKSDQQMHLTRGTNENTNVANKKIINYLMQKKSKNKPTVNQEKEEKTEKFIESTRIPVSPPVNSSKLRLERNVDLQVSTINLGHSNVKAKEKPVFTTPSPKMDNLDALQHTATQSNQIGELKVKCLCRLTDNENCAESSCSSSSNEIELKDFFKQMYLKTRLLPKHQQRIVKTRLLQAICESEELVEKGKCCSF</sequence>
<evidence type="ECO:0000313" key="2">
    <source>
        <dbReference type="Proteomes" id="UP000095300"/>
    </source>
</evidence>
<name>A0A1I8PLL5_STOCA</name>
<dbReference type="AlphaFoldDB" id="A0A1I8PLL5"/>
<accession>A0A1I8PLL5</accession>
<dbReference type="OrthoDB" id="1806at2759"/>
<protein>
    <recommendedName>
        <fullName evidence="3">BESS domain-containing protein</fullName>
    </recommendedName>
</protein>
<gene>
    <name evidence="1" type="primary">106091609</name>
</gene>
<evidence type="ECO:0008006" key="3">
    <source>
        <dbReference type="Google" id="ProtNLM"/>
    </source>
</evidence>
<dbReference type="EnsemblMetazoa" id="SCAU009179-RC">
    <property type="protein sequence ID" value="SCAU009179-PC"/>
    <property type="gene ID" value="SCAU009179"/>
</dbReference>
<organism evidence="1 2">
    <name type="scientific">Stomoxys calcitrans</name>
    <name type="common">Stable fly</name>
    <name type="synonym">Conops calcitrans</name>
    <dbReference type="NCBI Taxonomy" id="35570"/>
    <lineage>
        <taxon>Eukaryota</taxon>
        <taxon>Metazoa</taxon>
        <taxon>Ecdysozoa</taxon>
        <taxon>Arthropoda</taxon>
        <taxon>Hexapoda</taxon>
        <taxon>Insecta</taxon>
        <taxon>Pterygota</taxon>
        <taxon>Neoptera</taxon>
        <taxon>Endopterygota</taxon>
        <taxon>Diptera</taxon>
        <taxon>Brachycera</taxon>
        <taxon>Muscomorpha</taxon>
        <taxon>Muscoidea</taxon>
        <taxon>Muscidae</taxon>
        <taxon>Stomoxys</taxon>
    </lineage>
</organism>
<evidence type="ECO:0000313" key="1">
    <source>
        <dbReference type="EnsemblMetazoa" id="SCAU009179-PC"/>
    </source>
</evidence>
<dbReference type="VEuPathDB" id="VectorBase:SCAU009179"/>